<accession>A0ABN9WJM8</accession>
<sequence length="676" mass="73016">MVSRDTFRAVLDLGLCPKACLENISEFGPGVEVVRKYCEQFPPDWGSPLYVEQFVEHFQQADDEAVRISGKKSALAHQEHRHASFSGRHFVEGLPGDAVQRDLFGPRGTAERLAPFFGAPSALDAEMPMQVYRELVAVPVQLAPPRRDGDEPSRVSDNSYNSIDFLRCFSNMTSVFDAPQALFSQRLWNQMLRCQAKPSETRKFLAEAGLGMDVANEMIQSSPMNWTTFLVCICEVRQATALGPEFLQAAEGLQQRRDVQFALPGLCYCVRLVRRVAALLRLPAPVAGSSEAGAGGPASGGTLAAAAPILPARNGLPAGSPEACAAGPASGRAPAVAATAIFAPRCGLLSRRRAGATDAQARPSPARGGRCEAGEGPEAREADDKVREQVLAARDLLSRSARAQMAMQDMIDRPGMPRALFEPILAPAMGDQEGDRRTALAALTVLDGISSDGDVLRAQQRRLLGRPANAAAASSALGQPPAIKQGLPEPGPVAQGQASAAQGPAPAALAAKQEQCTALPVKQEQPPARRRRGWHAGQRERPRGYAPERFRGLRQDKAERAASRGGQCRACKRCCRARLVPAAAIKCARARPEQQRCGFPARSGPFKCNAVWTLSSWARMESVSPGAVESRNSLVQEAYTSAMEQVPAPQSKREWVAFWATHREKLRLGRCEREWV</sequence>
<evidence type="ECO:0000313" key="2">
    <source>
        <dbReference type="EMBL" id="CAK0886744.1"/>
    </source>
</evidence>
<evidence type="ECO:0008006" key="4">
    <source>
        <dbReference type="Google" id="ProtNLM"/>
    </source>
</evidence>
<feature type="compositionally biased region" description="Basic and acidic residues" evidence="1">
    <location>
        <begin position="369"/>
        <end position="385"/>
    </location>
</feature>
<dbReference type="Proteomes" id="UP001189429">
    <property type="component" value="Unassembled WGS sequence"/>
</dbReference>
<name>A0ABN9WJM8_9DINO</name>
<reference evidence="2" key="1">
    <citation type="submission" date="2023-10" db="EMBL/GenBank/DDBJ databases">
        <authorList>
            <person name="Chen Y."/>
            <person name="Shah S."/>
            <person name="Dougan E. K."/>
            <person name="Thang M."/>
            <person name="Chan C."/>
        </authorList>
    </citation>
    <scope>NUCLEOTIDE SEQUENCE [LARGE SCALE GENOMIC DNA]</scope>
</reference>
<evidence type="ECO:0000313" key="3">
    <source>
        <dbReference type="Proteomes" id="UP001189429"/>
    </source>
</evidence>
<gene>
    <name evidence="2" type="ORF">PCOR1329_LOCUS68019</name>
</gene>
<keyword evidence="3" id="KW-1185">Reference proteome</keyword>
<proteinExistence type="predicted"/>
<organism evidence="2 3">
    <name type="scientific">Prorocentrum cordatum</name>
    <dbReference type="NCBI Taxonomy" id="2364126"/>
    <lineage>
        <taxon>Eukaryota</taxon>
        <taxon>Sar</taxon>
        <taxon>Alveolata</taxon>
        <taxon>Dinophyceae</taxon>
        <taxon>Prorocentrales</taxon>
        <taxon>Prorocentraceae</taxon>
        <taxon>Prorocentrum</taxon>
    </lineage>
</organism>
<dbReference type="EMBL" id="CAUYUJ010018843">
    <property type="protein sequence ID" value="CAK0886744.1"/>
    <property type="molecule type" value="Genomic_DNA"/>
</dbReference>
<protein>
    <recommendedName>
        <fullName evidence="4">Poly(ADP-ribose) glycohydrolase</fullName>
    </recommendedName>
</protein>
<feature type="compositionally biased region" description="Low complexity" evidence="1">
    <location>
        <begin position="492"/>
        <end position="511"/>
    </location>
</feature>
<feature type="compositionally biased region" description="Basic and acidic residues" evidence="1">
    <location>
        <begin position="537"/>
        <end position="549"/>
    </location>
</feature>
<feature type="region of interest" description="Disordered" evidence="1">
    <location>
        <begin position="475"/>
        <end position="549"/>
    </location>
</feature>
<evidence type="ECO:0000256" key="1">
    <source>
        <dbReference type="SAM" id="MobiDB-lite"/>
    </source>
</evidence>
<comment type="caution">
    <text evidence="2">The sequence shown here is derived from an EMBL/GenBank/DDBJ whole genome shotgun (WGS) entry which is preliminary data.</text>
</comment>
<feature type="region of interest" description="Disordered" evidence="1">
    <location>
        <begin position="354"/>
        <end position="385"/>
    </location>
</feature>